<dbReference type="SUPFAM" id="SSF57756">
    <property type="entry name" value="Retrovirus zinc finger-like domains"/>
    <property type="match status" value="1"/>
</dbReference>
<dbReference type="GO" id="GO:0003677">
    <property type="term" value="F:DNA binding"/>
    <property type="evidence" value="ECO:0007669"/>
    <property type="project" value="UniProtKB-KW"/>
</dbReference>
<dbReference type="InterPro" id="IPR056924">
    <property type="entry name" value="SH3_Tf2-1"/>
</dbReference>
<dbReference type="SUPFAM" id="SSF50630">
    <property type="entry name" value="Acid proteases"/>
    <property type="match status" value="1"/>
</dbReference>
<evidence type="ECO:0000256" key="13">
    <source>
        <dbReference type="ARBA" id="ARBA00022908"/>
    </source>
</evidence>
<feature type="compositionally biased region" description="Polar residues" evidence="19">
    <location>
        <begin position="21"/>
        <end position="62"/>
    </location>
</feature>
<dbReference type="SUPFAM" id="SSF56672">
    <property type="entry name" value="DNA/RNA polymerases"/>
    <property type="match status" value="1"/>
</dbReference>
<dbReference type="EMBL" id="JANBPK010001037">
    <property type="protein sequence ID" value="KAJ2927186.1"/>
    <property type="molecule type" value="Genomic_DNA"/>
</dbReference>
<feature type="region of interest" description="Disordered" evidence="19">
    <location>
        <begin position="789"/>
        <end position="810"/>
    </location>
</feature>
<dbReference type="InterPro" id="IPR012337">
    <property type="entry name" value="RNaseH-like_sf"/>
</dbReference>
<feature type="compositionally biased region" description="Basic residues" evidence="19">
    <location>
        <begin position="432"/>
        <end position="450"/>
    </location>
</feature>
<evidence type="ECO:0000256" key="8">
    <source>
        <dbReference type="ARBA" id="ARBA00022750"/>
    </source>
</evidence>
<evidence type="ECO:0000259" key="20">
    <source>
        <dbReference type="PROSITE" id="PS50158"/>
    </source>
</evidence>
<feature type="compositionally biased region" description="Basic residues" evidence="19">
    <location>
        <begin position="253"/>
        <end position="268"/>
    </location>
</feature>
<feature type="compositionally biased region" description="Polar residues" evidence="19">
    <location>
        <begin position="83"/>
        <end position="121"/>
    </location>
</feature>
<dbReference type="GO" id="GO:0005634">
    <property type="term" value="C:nucleus"/>
    <property type="evidence" value="ECO:0007669"/>
    <property type="project" value="UniProtKB-ARBA"/>
</dbReference>
<keyword evidence="2" id="KW-0507">mRNA processing</keyword>
<name>A0A9W8ME34_9AGAR</name>
<evidence type="ECO:0000256" key="11">
    <source>
        <dbReference type="ARBA" id="ARBA00022842"/>
    </source>
</evidence>
<keyword evidence="16" id="KW-0238">DNA-binding</keyword>
<dbReference type="InterPro" id="IPR041588">
    <property type="entry name" value="Integrase_H2C2"/>
</dbReference>
<keyword evidence="10" id="KW-0378">Hydrolase</keyword>
<dbReference type="InterPro" id="IPR043502">
    <property type="entry name" value="DNA/RNA_pol_sf"/>
</dbReference>
<dbReference type="GO" id="GO:0006508">
    <property type="term" value="P:proteolysis"/>
    <property type="evidence" value="ECO:0007669"/>
    <property type="project" value="UniProtKB-KW"/>
</dbReference>
<dbReference type="InterPro" id="IPR043128">
    <property type="entry name" value="Rev_trsase/Diguanyl_cyclase"/>
</dbReference>
<dbReference type="Pfam" id="PF08284">
    <property type="entry name" value="RVP_2"/>
    <property type="match status" value="1"/>
</dbReference>
<dbReference type="InterPro" id="IPR036875">
    <property type="entry name" value="Znf_CCHC_sf"/>
</dbReference>
<evidence type="ECO:0000256" key="2">
    <source>
        <dbReference type="ARBA" id="ARBA00022664"/>
    </source>
</evidence>
<evidence type="ECO:0000256" key="3">
    <source>
        <dbReference type="ARBA" id="ARBA00022670"/>
    </source>
</evidence>
<keyword evidence="5" id="KW-0548">Nucleotidyltransferase</keyword>
<feature type="compositionally biased region" description="Polar residues" evidence="19">
    <location>
        <begin position="794"/>
        <end position="803"/>
    </location>
</feature>
<evidence type="ECO:0000313" key="23">
    <source>
        <dbReference type="EMBL" id="KAJ2927186.1"/>
    </source>
</evidence>
<dbReference type="CDD" id="cd09274">
    <property type="entry name" value="RNase_HI_RT_Ty3"/>
    <property type="match status" value="1"/>
</dbReference>
<dbReference type="Gene3D" id="3.10.10.10">
    <property type="entry name" value="HIV Type 1 Reverse Transcriptase, subunit A, domain 1"/>
    <property type="match status" value="1"/>
</dbReference>
<feature type="region of interest" description="Disordered" evidence="19">
    <location>
        <begin position="1794"/>
        <end position="1846"/>
    </location>
</feature>
<dbReference type="Pfam" id="PF24626">
    <property type="entry name" value="SH3_Tf2-1"/>
    <property type="match status" value="1"/>
</dbReference>
<dbReference type="InterPro" id="IPR036397">
    <property type="entry name" value="RNaseH_sf"/>
</dbReference>
<keyword evidence="7" id="KW-0479">Metal-binding</keyword>
<evidence type="ECO:0000259" key="22">
    <source>
        <dbReference type="PROSITE" id="PS50994"/>
    </source>
</evidence>
<dbReference type="GO" id="GO:0003723">
    <property type="term" value="F:RNA binding"/>
    <property type="evidence" value="ECO:0007669"/>
    <property type="project" value="UniProtKB-KW"/>
</dbReference>
<dbReference type="Gene3D" id="2.40.70.10">
    <property type="entry name" value="Acid Proteases"/>
    <property type="match status" value="1"/>
</dbReference>
<feature type="non-terminal residue" evidence="23">
    <location>
        <position position="2676"/>
    </location>
</feature>
<dbReference type="OrthoDB" id="3227343at2759"/>
<dbReference type="InterPro" id="IPR021109">
    <property type="entry name" value="Peptidase_aspartic_dom_sf"/>
</dbReference>
<keyword evidence="12" id="KW-0694">RNA-binding</keyword>
<evidence type="ECO:0000256" key="1">
    <source>
        <dbReference type="ARBA" id="ARBA00012493"/>
    </source>
</evidence>
<keyword evidence="13" id="KW-0229">DNA integration</keyword>
<feature type="compositionally biased region" description="Polar residues" evidence="19">
    <location>
        <begin position="318"/>
        <end position="332"/>
    </location>
</feature>
<feature type="domain" description="CCHC-type" evidence="20">
    <location>
        <begin position="715"/>
        <end position="731"/>
    </location>
</feature>
<dbReference type="PANTHER" id="PTHR37984:SF5">
    <property type="entry name" value="PROTEIN NYNRIN-LIKE"/>
    <property type="match status" value="1"/>
</dbReference>
<evidence type="ECO:0000313" key="24">
    <source>
        <dbReference type="Proteomes" id="UP001140091"/>
    </source>
</evidence>
<feature type="compositionally biased region" description="Low complexity" evidence="19">
    <location>
        <begin position="384"/>
        <end position="427"/>
    </location>
</feature>
<dbReference type="GO" id="GO:0015074">
    <property type="term" value="P:DNA integration"/>
    <property type="evidence" value="ECO:0007669"/>
    <property type="project" value="UniProtKB-KW"/>
</dbReference>
<evidence type="ECO:0000256" key="7">
    <source>
        <dbReference type="ARBA" id="ARBA00022723"/>
    </source>
</evidence>
<evidence type="ECO:0000256" key="4">
    <source>
        <dbReference type="ARBA" id="ARBA00022679"/>
    </source>
</evidence>
<dbReference type="Proteomes" id="UP001140091">
    <property type="component" value="Unassembled WGS sequence"/>
</dbReference>
<dbReference type="InterPro" id="IPR001584">
    <property type="entry name" value="Integrase_cat-core"/>
</dbReference>
<keyword evidence="15" id="KW-0239">DNA-directed DNA polymerase</keyword>
<dbReference type="CDD" id="cd01647">
    <property type="entry name" value="RT_LTR"/>
    <property type="match status" value="1"/>
</dbReference>
<dbReference type="PROSITE" id="PS50878">
    <property type="entry name" value="RT_POL"/>
    <property type="match status" value="1"/>
</dbReference>
<evidence type="ECO:0000256" key="12">
    <source>
        <dbReference type="ARBA" id="ARBA00022884"/>
    </source>
</evidence>
<keyword evidence="8" id="KW-0064">Aspartyl protease</keyword>
<keyword evidence="17" id="KW-0233">DNA recombination</keyword>
<feature type="region of interest" description="Disordered" evidence="19">
    <location>
        <begin position="2652"/>
        <end position="2676"/>
    </location>
</feature>
<dbReference type="GO" id="GO:0006397">
    <property type="term" value="P:mRNA processing"/>
    <property type="evidence" value="ECO:0007669"/>
    <property type="project" value="UniProtKB-KW"/>
</dbReference>
<keyword evidence="14" id="KW-0695">RNA-directed DNA polymerase</keyword>
<feature type="region of interest" description="Disordered" evidence="19">
    <location>
        <begin position="1758"/>
        <end position="1781"/>
    </location>
</feature>
<evidence type="ECO:0000256" key="18">
    <source>
        <dbReference type="PROSITE-ProRule" id="PRU00047"/>
    </source>
</evidence>
<dbReference type="CDD" id="cd00303">
    <property type="entry name" value="retropepsin_like"/>
    <property type="match status" value="1"/>
</dbReference>
<feature type="region of interest" description="Disordered" evidence="19">
    <location>
        <begin position="1"/>
        <end position="209"/>
    </location>
</feature>
<dbReference type="Pfam" id="PF00098">
    <property type="entry name" value="zf-CCHC"/>
    <property type="match status" value="1"/>
</dbReference>
<feature type="compositionally biased region" description="Basic and acidic residues" evidence="19">
    <location>
        <begin position="296"/>
        <end position="311"/>
    </location>
</feature>
<dbReference type="GO" id="GO:0003887">
    <property type="term" value="F:DNA-directed DNA polymerase activity"/>
    <property type="evidence" value="ECO:0007669"/>
    <property type="project" value="UniProtKB-KW"/>
</dbReference>
<organism evidence="23 24">
    <name type="scientific">Candolleomyces eurysporus</name>
    <dbReference type="NCBI Taxonomy" id="2828524"/>
    <lineage>
        <taxon>Eukaryota</taxon>
        <taxon>Fungi</taxon>
        <taxon>Dikarya</taxon>
        <taxon>Basidiomycota</taxon>
        <taxon>Agaricomycotina</taxon>
        <taxon>Agaricomycetes</taxon>
        <taxon>Agaricomycetidae</taxon>
        <taxon>Agaricales</taxon>
        <taxon>Agaricineae</taxon>
        <taxon>Psathyrellaceae</taxon>
        <taxon>Candolleomyces</taxon>
    </lineage>
</organism>
<dbReference type="GO" id="GO:0004519">
    <property type="term" value="F:endonuclease activity"/>
    <property type="evidence" value="ECO:0007669"/>
    <property type="project" value="UniProtKB-KW"/>
</dbReference>
<dbReference type="InterPro" id="IPR050951">
    <property type="entry name" value="Retrovirus_Pol_polyprotein"/>
</dbReference>
<keyword evidence="18" id="KW-0863">Zinc-finger</keyword>
<evidence type="ECO:0000256" key="14">
    <source>
        <dbReference type="ARBA" id="ARBA00022918"/>
    </source>
</evidence>
<evidence type="ECO:0000256" key="5">
    <source>
        <dbReference type="ARBA" id="ARBA00022695"/>
    </source>
</evidence>
<dbReference type="Gene3D" id="3.30.420.10">
    <property type="entry name" value="Ribonuclease H-like superfamily/Ribonuclease H"/>
    <property type="match status" value="1"/>
</dbReference>
<keyword evidence="3" id="KW-0645">Protease</keyword>
<dbReference type="SUPFAM" id="SSF53098">
    <property type="entry name" value="Ribonuclease H-like"/>
    <property type="match status" value="1"/>
</dbReference>
<keyword evidence="9" id="KW-0255">Endonuclease</keyword>
<feature type="compositionally biased region" description="Low complexity" evidence="19">
    <location>
        <begin position="2655"/>
        <end position="2676"/>
    </location>
</feature>
<accession>A0A9W8ME34</accession>
<dbReference type="GO" id="GO:0003964">
    <property type="term" value="F:RNA-directed DNA polymerase activity"/>
    <property type="evidence" value="ECO:0007669"/>
    <property type="project" value="UniProtKB-KW"/>
</dbReference>
<dbReference type="Gene3D" id="3.30.70.270">
    <property type="match status" value="2"/>
</dbReference>
<feature type="domain" description="Integrase catalytic" evidence="22">
    <location>
        <begin position="1983"/>
        <end position="2146"/>
    </location>
</feature>
<comment type="caution">
    <text evidence="23">The sequence shown here is derived from an EMBL/GenBank/DDBJ whole genome shotgun (WGS) entry which is preliminary data.</text>
</comment>
<dbReference type="InterPro" id="IPR016197">
    <property type="entry name" value="Chromo-like_dom_sf"/>
</dbReference>
<feature type="compositionally biased region" description="Acidic residues" evidence="19">
    <location>
        <begin position="357"/>
        <end position="383"/>
    </location>
</feature>
<feature type="compositionally biased region" description="Polar residues" evidence="19">
    <location>
        <begin position="666"/>
        <end position="676"/>
    </location>
</feature>
<dbReference type="GO" id="GO:0006310">
    <property type="term" value="P:DNA recombination"/>
    <property type="evidence" value="ECO:0007669"/>
    <property type="project" value="UniProtKB-KW"/>
</dbReference>
<dbReference type="Gene3D" id="4.10.60.10">
    <property type="entry name" value="Zinc finger, CCHC-type"/>
    <property type="match status" value="1"/>
</dbReference>
<evidence type="ECO:0000256" key="19">
    <source>
        <dbReference type="SAM" id="MobiDB-lite"/>
    </source>
</evidence>
<dbReference type="GO" id="GO:0008270">
    <property type="term" value="F:zinc ion binding"/>
    <property type="evidence" value="ECO:0007669"/>
    <property type="project" value="UniProtKB-KW"/>
</dbReference>
<dbReference type="GO" id="GO:0004190">
    <property type="term" value="F:aspartic-type endopeptidase activity"/>
    <property type="evidence" value="ECO:0007669"/>
    <property type="project" value="UniProtKB-KW"/>
</dbReference>
<feature type="compositionally biased region" description="Basic residues" evidence="19">
    <location>
        <begin position="637"/>
        <end position="649"/>
    </location>
</feature>
<feature type="domain" description="Reverse transcriptase" evidence="21">
    <location>
        <begin position="1309"/>
        <end position="1493"/>
    </location>
</feature>
<dbReference type="PANTHER" id="PTHR37984">
    <property type="entry name" value="PROTEIN CBG26694"/>
    <property type="match status" value="1"/>
</dbReference>
<gene>
    <name evidence="23" type="ORF">H1R20_g9937</name>
</gene>
<evidence type="ECO:0000256" key="6">
    <source>
        <dbReference type="ARBA" id="ARBA00022722"/>
    </source>
</evidence>
<feature type="region of interest" description="Disordered" evidence="19">
    <location>
        <begin position="222"/>
        <end position="460"/>
    </location>
</feature>
<reference evidence="23" key="1">
    <citation type="submission" date="2022-06" db="EMBL/GenBank/DDBJ databases">
        <title>Genome Sequence of Candolleomyces eurysporus.</title>
        <authorList>
            <person name="Buettner E."/>
        </authorList>
    </citation>
    <scope>NUCLEOTIDE SEQUENCE</scope>
    <source>
        <strain evidence="23">VTCC 930004</strain>
    </source>
</reference>
<protein>
    <recommendedName>
        <fullName evidence="1">RNA-directed DNA polymerase</fullName>
        <ecNumber evidence="1">2.7.7.49</ecNumber>
    </recommendedName>
</protein>
<dbReference type="InterPro" id="IPR000477">
    <property type="entry name" value="RT_dom"/>
</dbReference>
<evidence type="ECO:0000259" key="21">
    <source>
        <dbReference type="PROSITE" id="PS50878"/>
    </source>
</evidence>
<feature type="compositionally biased region" description="Basic and acidic residues" evidence="19">
    <location>
        <begin position="1795"/>
        <end position="1824"/>
    </location>
</feature>
<feature type="compositionally biased region" description="Basic and acidic residues" evidence="19">
    <location>
        <begin position="160"/>
        <end position="194"/>
    </location>
</feature>
<dbReference type="Pfam" id="PF00078">
    <property type="entry name" value="RVT_1"/>
    <property type="match status" value="1"/>
</dbReference>
<dbReference type="Pfam" id="PF17921">
    <property type="entry name" value="Integrase_H2C2"/>
    <property type="match status" value="1"/>
</dbReference>
<dbReference type="SUPFAM" id="SSF54160">
    <property type="entry name" value="Chromo domain-like"/>
    <property type="match status" value="1"/>
</dbReference>
<feature type="compositionally biased region" description="Basic residues" evidence="19">
    <location>
        <begin position="656"/>
        <end position="665"/>
    </location>
</feature>
<keyword evidence="4" id="KW-0808">Transferase</keyword>
<dbReference type="SMART" id="SM00343">
    <property type="entry name" value="ZnF_C2HC"/>
    <property type="match status" value="1"/>
</dbReference>
<evidence type="ECO:0000256" key="16">
    <source>
        <dbReference type="ARBA" id="ARBA00023125"/>
    </source>
</evidence>
<dbReference type="Pfam" id="PF17917">
    <property type="entry name" value="RT_RNaseH"/>
    <property type="match status" value="1"/>
</dbReference>
<sequence>MHPRYNLRFSSRNGSAAGRNGTPNGQGVSLPSGVTNRTIPSFSPPTGTQESEQPPPAAQTTLRAAGSIPSPAPMEGEEVLNIPDTNEPSGTFATATFVSPEHTSSSEDNTPVFTPYTQAQRLDTPPSLSPELASRSRSPIQLDSDQENAVRIAQSNLTRVQKDLIHRRQERVAQRERSSSRGEGTSRRRGKQIDPRNWGSSGIPDNDLDVVAQRRALKLYSLMKDQAGKPDDSADQTSSNEDPEDANRGIAVARKKSKKDKGSRKKNKKSSERQRSASAPISREFDDVIDKVTGGRQHETTSKKARFGEHKTAKHKQSTASRNMKPVNQINPDSYLGRALKGAARAKPNGKARYPDSDSDDENDGDYDPSSSDDESSSSEDSNESITSSSDHGSSDSSDSSDSSSSDETTSLSEDSSDSDSSVSSESDSSRDKKRKKSSSRKRRNHRWRKQGSALKPIEPQIYNGEDDTYLFHKFMTQGTDYVVQGKVEKRRQVTVLSNFMSGKAYTFYTREVSFSKKKWELKKFFQELFNYCFPVDFRMRQRKKLSRCFQNNRSVKEYASELNELFVTIGFSDKRERVHKLWTGLRPSLQKALWIDKLNPETSAWKQVVRIAEINEIAESISVPHHRSYEENSEHSKHRNKGRDRRSHHGNDSKGHRKGRRNSFGKKTNQTPHFSSNDHKFKKWDDKCHEQKPFRKTRSQMSDRERDELRASGKCFNCKEMGHQARHCPKNTKISMPQAGGSRMRNYNIEIDVQETERLRDLADTTESLDMLTIGMMNIEDYEFDSENDDYSSDFSSRSVPSITEDPEWIPNRDHSFPYDVCLPLQEELGDGIAAKAEAQLSYWGFYPGDGYKDTRSDEYGPEQRFHVYQTGNDMYVIMDALWLDGDETLVPKSDLENPDFNICHWYGNVTRARKGWPPSQAITRSCLRIEDPYAFNAEKALFSGRSYPGECSNPTFTTRHRFIVSKSVHDSNVYNILDQELRFKTTIAAESLKNPKFNIVKWYGRRIVRGFTAFADALYGPDSGPEDDFMSLLFQEVDPEQSEIEYQVNYIQELNALASRTELDQDGDYEVIIGLHGQQVEAGTYPAIQRSSSAVKDAKRFIPKPVVIVVQINGHPCRALVDSGSLGDFISSTIAEQLRVQRIELATPVGVQLAVQGSRTKINYGTRVQFGYQRVNEQRYFDIINISNFDVILGTPFLYQHQVSIGLNPSRIVIGSDEALPLRGESVTTLSSRSMAVYEERIDQVRQELVDYAKPLCKKASETPLPPLRAINHRIPLIDPSKKYTWRPSRCPEPLLGQWVEKRNDYVNTGRWEPSPSFNAVPMLCIPKPSKPGEPVRLRTVVDLRERNANTRKMASPLPDMEGILRRVSRAKYRSIIDGQDAYEQIRIEPDDVPNSAMITPNGTMLSHVMQQGDCNAVATFQTIMVSLFSPYIGKWIDIYLDDILIYSGTLEEHVKHVKLVIDTLKREKFFLSEKKLHFLTQEMKVLGRIIDDEGIRMDPDKVDALVRWKTPTNRDLLRGFLGSAGYLADDIDRVRIPMGILHGLTGDTVPFRWEYTHQRAFQDIKDLAMRCKDHHRKPLVYDEGALPINVVTDGCGTGIAGVVSQGDDWKTAAVAAFFSAKLNPAQQNYPVHEIEMLAGVETMMRHRDILQGIRFRWYTDHKGLIHLLKQKNLSGRQARWLEKISQFDFEVIYVPGAENILSDALSRLYSFDAPGTVRARSEYTYHDVVDNDSITAHLISMPVLVGAEGANAVALRPKRSRKRPATPPAETGRPETGREFAARVAPHFVLKGPKERKEGGSDRTSKKDAADVESSNREKLVIRIPARQAKPAPDQENEPPAAPSLIDIVRDADPSLDLTEFLKGKYSEDPFFDMILKDSGHFRNFVVEDGLIYLQRLDQTLLCIPKIEYNGRNIREIVISEAHSILAHLGPRKTTDYLRDYCWWKTMVSDIQSYCDSCITCKRSKPSNQKPYGLLNPLPVPAQPWESIGVDFVGPLPESKDRDASYDSVTVIIDLLTGMVHLVPSRTNYTARQVAELIFAEVYKHHGLPHSIVSDRDVLFTSLFWQHLHELIGTRLNMSSAYHPESDGSTERANRTITQMLRQCISPNQKDWVLKLPAIEFAINSARSESTGYAPFFLNTGRMPRSFIWNSATKTEYPGVRVFAQRLKSAIMAAHDSILAARVKQTRTANRRRQITPFKEGDLVYISSQNISVPKGLARKLVPKFIGPYPILKDFGNNSYRIGLSQNLRKRGVHDVFHSSKLRIHVPNDDRLFPGRSDNQIWQAEDPEQEWAVSRINSHTGSKDNALFEVVWKDGDSTWFPYSKISHLTALDQYFEALGISRVADLPEGHGKPNEDEQVLLGLLLLSPLEILPINSTLDPLLLSTVILPFSIRFQLASAFVSDAMSSFLNQPAISARISHCITYDHRTNLITLIDNQQNRRFTIHPAQLKTMLQFDYFIRKQPGKHASAQAPLGFSTFSDVYNRCANTTEKIAYLTNEGYKTTSPSVDKHLIDLSMINTRIQQRDPALETLGIVDHNGATNQRSVATVGRMMMSRIEDLERRETKNRFAKNRLKFRKEKRFGHPGDETFHLNALAFTGNGTPITQSPALSNIGLQDFTEDGSNSSIDMLIDGNQSLDNSLLDFAAAFDPEDTSTSTSTSASTSTTAPTTTTAD</sequence>
<proteinExistence type="predicted"/>
<keyword evidence="11" id="KW-0460">Magnesium</keyword>
<keyword evidence="24" id="KW-1185">Reference proteome</keyword>
<dbReference type="PROSITE" id="PS50994">
    <property type="entry name" value="INTEGRASE"/>
    <property type="match status" value="1"/>
</dbReference>
<evidence type="ECO:0000256" key="10">
    <source>
        <dbReference type="ARBA" id="ARBA00022801"/>
    </source>
</evidence>
<dbReference type="Gene3D" id="1.10.340.70">
    <property type="match status" value="1"/>
</dbReference>
<dbReference type="InterPro" id="IPR041373">
    <property type="entry name" value="RT_RNaseH"/>
</dbReference>
<dbReference type="PROSITE" id="PS50158">
    <property type="entry name" value="ZF_CCHC"/>
    <property type="match status" value="1"/>
</dbReference>
<feature type="region of interest" description="Disordered" evidence="19">
    <location>
        <begin position="626"/>
        <end position="707"/>
    </location>
</feature>
<keyword evidence="18" id="KW-0862">Zinc</keyword>
<evidence type="ECO:0000256" key="9">
    <source>
        <dbReference type="ARBA" id="ARBA00022759"/>
    </source>
</evidence>
<dbReference type="EC" id="2.7.7.49" evidence="1"/>
<dbReference type="InterPro" id="IPR001878">
    <property type="entry name" value="Znf_CCHC"/>
</dbReference>
<keyword evidence="6" id="KW-0540">Nuclease</keyword>
<evidence type="ECO:0000256" key="17">
    <source>
        <dbReference type="ARBA" id="ARBA00023172"/>
    </source>
</evidence>
<feature type="compositionally biased region" description="Basic and acidic residues" evidence="19">
    <location>
        <begin position="677"/>
        <end position="694"/>
    </location>
</feature>
<evidence type="ECO:0000256" key="15">
    <source>
        <dbReference type="ARBA" id="ARBA00022932"/>
    </source>
</evidence>